<proteinExistence type="predicted"/>
<dbReference type="PANTHER" id="PTHR12585">
    <property type="entry name" value="SCC1 / RAD21 FAMILY MEMBER"/>
    <property type="match status" value="1"/>
</dbReference>
<dbReference type="VEuPathDB" id="FungiDB:ASPCADRAFT_53234"/>
<name>A0A1R3RGA9_ASPC5</name>
<dbReference type="GO" id="GO:0030892">
    <property type="term" value="C:mitotic cohesin complex"/>
    <property type="evidence" value="ECO:0007669"/>
    <property type="project" value="TreeGrafter"/>
</dbReference>
<comment type="subcellular location">
    <subcellularLocation>
        <location evidence="1">Nucleus</location>
    </subcellularLocation>
</comment>
<evidence type="ECO:0000313" key="5">
    <source>
        <dbReference type="Proteomes" id="UP000188318"/>
    </source>
</evidence>
<dbReference type="CDD" id="cd21789">
    <property type="entry name" value="Rad21_Rec8_M_SpRec8p-like"/>
    <property type="match status" value="1"/>
</dbReference>
<gene>
    <name evidence="4" type="ORF">ASPCADRAFT_53234</name>
</gene>
<dbReference type="AlphaFoldDB" id="A0A1R3RGA9"/>
<evidence type="ECO:0000256" key="2">
    <source>
        <dbReference type="ARBA" id="ARBA00023242"/>
    </source>
</evidence>
<feature type="domain" description="Rad21/Rec8-like protein N-terminal" evidence="3">
    <location>
        <begin position="1"/>
        <end position="106"/>
    </location>
</feature>
<keyword evidence="5" id="KW-1185">Reference proteome</keyword>
<dbReference type="Pfam" id="PF04825">
    <property type="entry name" value="Rad21_Rec8_N"/>
    <property type="match status" value="1"/>
</dbReference>
<reference evidence="5" key="1">
    <citation type="journal article" date="2017" name="Genome Biol.">
        <title>Comparative genomics reveals high biological diversity and specific adaptations in the industrially and medically important fungal genus Aspergillus.</title>
        <authorList>
            <person name="de Vries R.P."/>
            <person name="Riley R."/>
            <person name="Wiebenga A."/>
            <person name="Aguilar-Osorio G."/>
            <person name="Amillis S."/>
            <person name="Uchima C.A."/>
            <person name="Anderluh G."/>
            <person name="Asadollahi M."/>
            <person name="Askin M."/>
            <person name="Barry K."/>
            <person name="Battaglia E."/>
            <person name="Bayram O."/>
            <person name="Benocci T."/>
            <person name="Braus-Stromeyer S.A."/>
            <person name="Caldana C."/>
            <person name="Canovas D."/>
            <person name="Cerqueira G.C."/>
            <person name="Chen F."/>
            <person name="Chen W."/>
            <person name="Choi C."/>
            <person name="Clum A."/>
            <person name="Dos Santos R.A."/>
            <person name="Damasio A.R."/>
            <person name="Diallinas G."/>
            <person name="Emri T."/>
            <person name="Fekete E."/>
            <person name="Flipphi M."/>
            <person name="Freyberg S."/>
            <person name="Gallo A."/>
            <person name="Gournas C."/>
            <person name="Habgood R."/>
            <person name="Hainaut M."/>
            <person name="Harispe M.L."/>
            <person name="Henrissat B."/>
            <person name="Hilden K.S."/>
            <person name="Hope R."/>
            <person name="Hossain A."/>
            <person name="Karabika E."/>
            <person name="Karaffa L."/>
            <person name="Karanyi Z."/>
            <person name="Krasevec N."/>
            <person name="Kuo A."/>
            <person name="Kusch H."/>
            <person name="LaButti K."/>
            <person name="Lagendijk E.L."/>
            <person name="Lapidus A."/>
            <person name="Levasseur A."/>
            <person name="Lindquist E."/>
            <person name="Lipzen A."/>
            <person name="Logrieco A.F."/>
            <person name="MacCabe A."/>
            <person name="Maekelae M.R."/>
            <person name="Malavazi I."/>
            <person name="Melin P."/>
            <person name="Meyer V."/>
            <person name="Mielnichuk N."/>
            <person name="Miskei M."/>
            <person name="Molnar A.P."/>
            <person name="Mule G."/>
            <person name="Ngan C.Y."/>
            <person name="Orejas M."/>
            <person name="Orosz E."/>
            <person name="Ouedraogo J.P."/>
            <person name="Overkamp K.M."/>
            <person name="Park H.-S."/>
            <person name="Perrone G."/>
            <person name="Piumi F."/>
            <person name="Punt P.J."/>
            <person name="Ram A.F."/>
            <person name="Ramon A."/>
            <person name="Rauscher S."/>
            <person name="Record E."/>
            <person name="Riano-Pachon D.M."/>
            <person name="Robert V."/>
            <person name="Roehrig J."/>
            <person name="Ruller R."/>
            <person name="Salamov A."/>
            <person name="Salih N.S."/>
            <person name="Samson R.A."/>
            <person name="Sandor E."/>
            <person name="Sanguinetti M."/>
            <person name="Schuetze T."/>
            <person name="Sepcic K."/>
            <person name="Shelest E."/>
            <person name="Sherlock G."/>
            <person name="Sophianopoulou V."/>
            <person name="Squina F.M."/>
            <person name="Sun H."/>
            <person name="Susca A."/>
            <person name="Todd R.B."/>
            <person name="Tsang A."/>
            <person name="Unkles S.E."/>
            <person name="van de Wiele N."/>
            <person name="van Rossen-Uffink D."/>
            <person name="Oliveira J.V."/>
            <person name="Vesth T.C."/>
            <person name="Visser J."/>
            <person name="Yu J.-H."/>
            <person name="Zhou M."/>
            <person name="Andersen M.R."/>
            <person name="Archer D.B."/>
            <person name="Baker S.E."/>
            <person name="Benoit I."/>
            <person name="Brakhage A.A."/>
            <person name="Braus G.H."/>
            <person name="Fischer R."/>
            <person name="Frisvad J.C."/>
            <person name="Goldman G.H."/>
            <person name="Houbraken J."/>
            <person name="Oakley B."/>
            <person name="Pocsi I."/>
            <person name="Scazzocchio C."/>
            <person name="Seiboth B."/>
            <person name="vanKuyk P.A."/>
            <person name="Wortman J."/>
            <person name="Dyer P.S."/>
            <person name="Grigoriev I.V."/>
        </authorList>
    </citation>
    <scope>NUCLEOTIDE SEQUENCE [LARGE SCALE GENOMIC DNA]</scope>
    <source>
        <strain evidence="5">ITEM 5010</strain>
    </source>
</reference>
<dbReference type="OMA" id="QQCHYVL"/>
<dbReference type="EMBL" id="KV907504">
    <property type="protein sequence ID" value="OOF93517.1"/>
    <property type="molecule type" value="Genomic_DNA"/>
</dbReference>
<dbReference type="GO" id="GO:0007064">
    <property type="term" value="P:mitotic sister chromatid cohesion"/>
    <property type="evidence" value="ECO:0007669"/>
    <property type="project" value="TreeGrafter"/>
</dbReference>
<evidence type="ECO:0000259" key="3">
    <source>
        <dbReference type="Pfam" id="PF04825"/>
    </source>
</evidence>
<organism evidence="4 5">
    <name type="scientific">Aspergillus carbonarius (strain ITEM 5010)</name>
    <dbReference type="NCBI Taxonomy" id="602072"/>
    <lineage>
        <taxon>Eukaryota</taxon>
        <taxon>Fungi</taxon>
        <taxon>Dikarya</taxon>
        <taxon>Ascomycota</taxon>
        <taxon>Pezizomycotina</taxon>
        <taxon>Eurotiomycetes</taxon>
        <taxon>Eurotiomycetidae</taxon>
        <taxon>Eurotiales</taxon>
        <taxon>Aspergillaceae</taxon>
        <taxon>Aspergillus</taxon>
        <taxon>Aspergillus subgen. Circumdati</taxon>
    </lineage>
</organism>
<evidence type="ECO:0000313" key="4">
    <source>
        <dbReference type="EMBL" id="OOF93517.1"/>
    </source>
</evidence>
<keyword evidence="2" id="KW-0539">Nucleus</keyword>
<dbReference type="InterPro" id="IPR006910">
    <property type="entry name" value="Rad21_Rec8_N"/>
</dbReference>
<dbReference type="InterPro" id="IPR039781">
    <property type="entry name" value="Rad21/Rec8-like"/>
</dbReference>
<dbReference type="PANTHER" id="PTHR12585:SF70">
    <property type="entry name" value="RAD21_REC8 N TERMINAL DOMAIN PROTEIN (AFU_ORTHOLOGUE AFUA_6G02900)"/>
    <property type="match status" value="1"/>
</dbReference>
<dbReference type="GO" id="GO:0005634">
    <property type="term" value="C:nucleus"/>
    <property type="evidence" value="ECO:0007669"/>
    <property type="project" value="UniProtKB-SubCell"/>
</dbReference>
<evidence type="ECO:0000256" key="1">
    <source>
        <dbReference type="ARBA" id="ARBA00004123"/>
    </source>
</evidence>
<dbReference type="STRING" id="602072.A0A1R3RGA9"/>
<protein>
    <recommendedName>
        <fullName evidence="3">Rad21/Rec8-like protein N-terminal domain-containing protein</fullName>
    </recommendedName>
</protein>
<dbReference type="OrthoDB" id="5427633at2759"/>
<accession>A0A1R3RGA9</accession>
<sequence>MFYSHEILTSPEHGVATVWLVATLGSRSITRRLNRKAILDVDVPKACGVIRDPAAPMALRLQGNLLYGVSRVYSQQCGYTLTDVQAMHDRMRAVLKVIPGGGLDPSAGKARFYRPEQLILPYDPSFLPENNLPGLGLDLSKLSLSIDMDLSQQSSLMWPITPDLSQSALSQSASLRLDLSSDDIILRGVGGFSSDTNVTRYGGKGIDFAGIEPFALNEESGVILQPGFEFDEDGNIIELCGSHQVETRPQGTTSPVVEERAAEDKVDGIEDIIMEDQLELLDERVEIALRKEQEARPIDTQKTTTNRPSIFDQLGEDEVIVESKAALQQRQRAPKVIGLDDQIALRNTELAQLYENYVQNMAAASKQKQRNKLPTLAKKNAAFWVFGQGIGSVGVGVGSSRVLHPLHSFSSEQLYEALNPELNNRGKKRIHPSVEEEDPDFDARRVRPRVEDEDQIGRFKEDGFWHEDVEIGRNAPPDLRDDNSIQMPWNITASVQSSRQGSSAANIFRGFGSASDFSSHGISDAGLGRPRSRLTSASPLAGRGFPFDIEGLNSLSIPGNEGDEMNNLDDFDISQYLHTELETDYAGVFGENLVNETSPRRIHAFQSLQAFNDDSQRSTLDQESLNFFEYLTTKLMTTATKHDGEGWAAGLESNLPAEEMKSLLFSMLLPPQKTSRIVATQGLMHVLTLATKGILAVHQEDYEDQSSEEYGVRYKYGEIHLCIPGL</sequence>
<dbReference type="Proteomes" id="UP000188318">
    <property type="component" value="Unassembled WGS sequence"/>
</dbReference>
<dbReference type="GO" id="GO:0003682">
    <property type="term" value="F:chromatin binding"/>
    <property type="evidence" value="ECO:0007669"/>
    <property type="project" value="TreeGrafter"/>
</dbReference>